<evidence type="ECO:0000256" key="2">
    <source>
        <dbReference type="SAM" id="SignalP"/>
    </source>
</evidence>
<feature type="transmembrane region" description="Helical" evidence="1">
    <location>
        <begin position="531"/>
        <end position="551"/>
    </location>
</feature>
<organism evidence="3 4">
    <name type="scientific">Ascosphaera apis ARSEF 7405</name>
    <dbReference type="NCBI Taxonomy" id="392613"/>
    <lineage>
        <taxon>Eukaryota</taxon>
        <taxon>Fungi</taxon>
        <taxon>Dikarya</taxon>
        <taxon>Ascomycota</taxon>
        <taxon>Pezizomycotina</taxon>
        <taxon>Eurotiomycetes</taxon>
        <taxon>Eurotiomycetidae</taxon>
        <taxon>Onygenales</taxon>
        <taxon>Ascosphaeraceae</taxon>
        <taxon>Ascosphaera</taxon>
    </lineage>
</organism>
<evidence type="ECO:0000313" key="4">
    <source>
        <dbReference type="Proteomes" id="UP000242877"/>
    </source>
</evidence>
<dbReference type="Pfam" id="PF04113">
    <property type="entry name" value="Gpi16"/>
    <property type="match status" value="1"/>
</dbReference>
<feature type="signal peptide" evidence="2">
    <location>
        <begin position="1"/>
        <end position="22"/>
    </location>
</feature>
<evidence type="ECO:0000256" key="1">
    <source>
        <dbReference type="SAM" id="Phobius"/>
    </source>
</evidence>
<gene>
    <name evidence="3" type="ORF">AAP_04344</name>
</gene>
<accession>A0A167X3L0</accession>
<keyword evidence="1" id="KW-1133">Transmembrane helix</keyword>
<dbReference type="InterPro" id="IPR007245">
    <property type="entry name" value="PIG-T"/>
</dbReference>
<dbReference type="OrthoDB" id="4203413at2759"/>
<sequence>MSVLSFSWLCVVLSWLLSVVTAHSDYQEKLDLRPLPPSSLLASFNFKSEAPISSFESQNFRFFPRSLGQILQHADTKELHLRFTTGRWDAESWGERPWHGSKEGGTGVELWAWIEADDSELAFAKWTTLTQSLSGLFCASLNFIDSTRTTRPVVTFQSQGNHSATDNLHLLHGVLPGEVVCTENLTPLLKLLPCKGKAGISSLFDGHKIFDAAWQSMSIDVQPKCSKGQEECQIGIEETVDVVLDIERSKRPRANPIPRPVPVEELECDQSKGYNSPDVCYPVATTLDKGWELSEVFGRKIPGSCPLTDQTKIVCLHVPDSREVLTSALAYEELEADGLSRCYSLPFEFPFDLELPPQDENTYVPLQKPTLYAERTIIGHGQERGGMRSILINPSPDKSLEFVYFESLPWFLRPYLHTLRATVTDNSGTVQNIALSDIVKDIFYRPAVDRHRGTQLELILSIPAASTVTLIYDFEKTILRYTEYPPDANRGFYVAPAVIRVLSEGDRPIYLRTTSLLLALPTPDFSMPYNVIILTSTVMALAFGSIFNMLVRRLVTADEAKAASIVPKLKSKLVVLKDKIRGKSTKTK</sequence>
<dbReference type="PANTHER" id="PTHR12959:SF11">
    <property type="entry name" value="GPI TRANSAMIDASE COMPONENT PIG-T"/>
    <property type="match status" value="1"/>
</dbReference>
<feature type="chain" id="PRO_5007894271" evidence="2">
    <location>
        <begin position="23"/>
        <end position="588"/>
    </location>
</feature>
<evidence type="ECO:0000313" key="3">
    <source>
        <dbReference type="EMBL" id="KZZ89589.1"/>
    </source>
</evidence>
<comment type="caution">
    <text evidence="3">The sequence shown here is derived from an EMBL/GenBank/DDBJ whole genome shotgun (WGS) entry which is preliminary data.</text>
</comment>
<name>A0A167X3L0_9EURO</name>
<protein>
    <submittedName>
        <fullName evidence="3">GPI transamidase component Gpi16</fullName>
    </submittedName>
</protein>
<keyword evidence="2" id="KW-0732">Signal</keyword>
<dbReference type="GO" id="GO:0042765">
    <property type="term" value="C:GPI-anchor transamidase complex"/>
    <property type="evidence" value="ECO:0007669"/>
    <property type="project" value="EnsemblFungi"/>
</dbReference>
<reference evidence="3 4" key="1">
    <citation type="journal article" date="2016" name="Genome Biol. Evol.">
        <title>Divergent and convergent evolution of fungal pathogenicity.</title>
        <authorList>
            <person name="Shang Y."/>
            <person name="Xiao G."/>
            <person name="Zheng P."/>
            <person name="Cen K."/>
            <person name="Zhan S."/>
            <person name="Wang C."/>
        </authorList>
    </citation>
    <scope>NUCLEOTIDE SEQUENCE [LARGE SCALE GENOMIC DNA]</scope>
    <source>
        <strain evidence="3 4">ARSEF 7405</strain>
    </source>
</reference>
<keyword evidence="4" id="KW-1185">Reference proteome</keyword>
<dbReference type="GO" id="GO:0016255">
    <property type="term" value="P:attachment of GPI anchor to protein"/>
    <property type="evidence" value="ECO:0007669"/>
    <property type="project" value="EnsemblFungi"/>
</dbReference>
<proteinExistence type="predicted"/>
<dbReference type="VEuPathDB" id="FungiDB:AAP_04344"/>
<dbReference type="AlphaFoldDB" id="A0A167X3L0"/>
<dbReference type="EMBL" id="AZGZ01000020">
    <property type="protein sequence ID" value="KZZ89589.1"/>
    <property type="molecule type" value="Genomic_DNA"/>
</dbReference>
<keyword evidence="1" id="KW-0812">Transmembrane</keyword>
<dbReference type="PANTHER" id="PTHR12959">
    <property type="entry name" value="GPI TRANSAMIDASE COMPONENT PIG-T-RELATED"/>
    <property type="match status" value="1"/>
</dbReference>
<dbReference type="Proteomes" id="UP000242877">
    <property type="component" value="Unassembled WGS sequence"/>
</dbReference>
<keyword evidence="1" id="KW-0472">Membrane</keyword>